<accession>A0A392TBX4</accession>
<dbReference type="EMBL" id="LXQA010549141">
    <property type="protein sequence ID" value="MCI58609.1"/>
    <property type="molecule type" value="Genomic_DNA"/>
</dbReference>
<reference evidence="1 2" key="1">
    <citation type="journal article" date="2018" name="Front. Plant Sci.">
        <title>Red Clover (Trifolium pratense) and Zigzag Clover (T. medium) - A Picture of Genomic Similarities and Differences.</title>
        <authorList>
            <person name="Dluhosova J."/>
            <person name="Istvanek J."/>
            <person name="Nedelnik J."/>
            <person name="Repkova J."/>
        </authorList>
    </citation>
    <scope>NUCLEOTIDE SEQUENCE [LARGE SCALE GENOMIC DNA]</scope>
    <source>
        <strain evidence="2">cv. 10/8</strain>
        <tissue evidence="1">Leaf</tissue>
    </source>
</reference>
<name>A0A392TBX4_9FABA</name>
<proteinExistence type="predicted"/>
<dbReference type="AlphaFoldDB" id="A0A392TBX4"/>
<keyword evidence="2" id="KW-1185">Reference proteome</keyword>
<protein>
    <submittedName>
        <fullName evidence="1">Uncharacterized protein</fullName>
    </submittedName>
</protein>
<evidence type="ECO:0000313" key="1">
    <source>
        <dbReference type="EMBL" id="MCI58609.1"/>
    </source>
</evidence>
<evidence type="ECO:0000313" key="2">
    <source>
        <dbReference type="Proteomes" id="UP000265520"/>
    </source>
</evidence>
<comment type="caution">
    <text evidence="1">The sequence shown here is derived from an EMBL/GenBank/DDBJ whole genome shotgun (WGS) entry which is preliminary data.</text>
</comment>
<feature type="non-terminal residue" evidence="1">
    <location>
        <position position="1"/>
    </location>
</feature>
<dbReference type="Proteomes" id="UP000265520">
    <property type="component" value="Unassembled WGS sequence"/>
</dbReference>
<organism evidence="1 2">
    <name type="scientific">Trifolium medium</name>
    <dbReference type="NCBI Taxonomy" id="97028"/>
    <lineage>
        <taxon>Eukaryota</taxon>
        <taxon>Viridiplantae</taxon>
        <taxon>Streptophyta</taxon>
        <taxon>Embryophyta</taxon>
        <taxon>Tracheophyta</taxon>
        <taxon>Spermatophyta</taxon>
        <taxon>Magnoliopsida</taxon>
        <taxon>eudicotyledons</taxon>
        <taxon>Gunneridae</taxon>
        <taxon>Pentapetalae</taxon>
        <taxon>rosids</taxon>
        <taxon>fabids</taxon>
        <taxon>Fabales</taxon>
        <taxon>Fabaceae</taxon>
        <taxon>Papilionoideae</taxon>
        <taxon>50 kb inversion clade</taxon>
        <taxon>NPAAA clade</taxon>
        <taxon>Hologalegina</taxon>
        <taxon>IRL clade</taxon>
        <taxon>Trifolieae</taxon>
        <taxon>Trifolium</taxon>
    </lineage>
</organism>
<sequence>NVDLAGGAPLAGGTPLPFR</sequence>